<dbReference type="InterPro" id="IPR014030">
    <property type="entry name" value="Ketoacyl_synth_N"/>
</dbReference>
<accession>A0ABV5PL08</accession>
<dbReference type="Proteomes" id="UP001589718">
    <property type="component" value="Unassembled WGS sequence"/>
</dbReference>
<name>A0ABV5PL08_STRCM</name>
<sequence>MNITAWSALSPYGHTAADFSAGVRDRRPTAAPVPGEEGQPGCLVPDFDPRAVLGKKGTRDMNRVTALAVTAVGAVLGDRTAGGAPDGRGDARAACPGPDTALVLGTTTGSVQSMTDFTRSSLTGERPYDVEPGVIPNSVMNCAAAQCAIRHRIQGPNTTLAGGRAAALLGLLYARRLLRAGRARTVLCGAAEEYSHARAWLQARSRDGAPALLGEGAAVLRLTPSELPARTPPLATVLAVHTRHAPPGTDPADTVRATVSAALGRARVAASDVWSATGSGLDTAEDEALDALFPRQARDRLPAVGPLVGDTGAAASALQLAAVLAAAAQAPGGHAVIASTDGHGLAAAAVLRLERAR</sequence>
<evidence type="ECO:0000313" key="4">
    <source>
        <dbReference type="Proteomes" id="UP001589718"/>
    </source>
</evidence>
<evidence type="ECO:0000313" key="3">
    <source>
        <dbReference type="EMBL" id="MFB9523769.1"/>
    </source>
</evidence>
<dbReference type="InterPro" id="IPR016039">
    <property type="entry name" value="Thiolase-like"/>
</dbReference>
<dbReference type="EMBL" id="JBHMCR010000019">
    <property type="protein sequence ID" value="MFB9523769.1"/>
    <property type="molecule type" value="Genomic_DNA"/>
</dbReference>
<dbReference type="RefSeq" id="WP_345218823.1">
    <property type="nucleotide sequence ID" value="NZ_BAAAXE010000001.1"/>
</dbReference>
<dbReference type="PANTHER" id="PTHR11712">
    <property type="entry name" value="POLYKETIDE SYNTHASE-RELATED"/>
    <property type="match status" value="1"/>
</dbReference>
<keyword evidence="1" id="KW-0808">Transferase</keyword>
<dbReference type="SUPFAM" id="SSF53901">
    <property type="entry name" value="Thiolase-like"/>
    <property type="match status" value="2"/>
</dbReference>
<proteinExistence type="predicted"/>
<dbReference type="InterPro" id="IPR000794">
    <property type="entry name" value="Beta-ketoacyl_synthase"/>
</dbReference>
<protein>
    <submittedName>
        <fullName evidence="3">Beta-ketoacyl synthase N-terminal-like domain-containing protein</fullName>
    </submittedName>
</protein>
<organism evidence="3 4">
    <name type="scientific">Streptomyces cremeus</name>
    <dbReference type="NCBI Taxonomy" id="66881"/>
    <lineage>
        <taxon>Bacteria</taxon>
        <taxon>Bacillati</taxon>
        <taxon>Actinomycetota</taxon>
        <taxon>Actinomycetes</taxon>
        <taxon>Kitasatosporales</taxon>
        <taxon>Streptomycetaceae</taxon>
        <taxon>Streptomyces</taxon>
    </lineage>
</organism>
<evidence type="ECO:0000256" key="1">
    <source>
        <dbReference type="ARBA" id="ARBA00022679"/>
    </source>
</evidence>
<gene>
    <name evidence="3" type="ORF">ACFFTU_27870</name>
</gene>
<dbReference type="Gene3D" id="3.40.47.10">
    <property type="match status" value="1"/>
</dbReference>
<comment type="caution">
    <text evidence="3">The sequence shown here is derived from an EMBL/GenBank/DDBJ whole genome shotgun (WGS) entry which is preliminary data.</text>
</comment>
<keyword evidence="4" id="KW-1185">Reference proteome</keyword>
<dbReference type="PANTHER" id="PTHR11712:SF321">
    <property type="entry name" value="3-OXOACYL-[ACYL-CARRIER-PROTEIN] SYNTHASE 2"/>
    <property type="match status" value="1"/>
</dbReference>
<evidence type="ECO:0000259" key="2">
    <source>
        <dbReference type="Pfam" id="PF00109"/>
    </source>
</evidence>
<dbReference type="Pfam" id="PF00109">
    <property type="entry name" value="ketoacyl-synt"/>
    <property type="match status" value="1"/>
</dbReference>
<feature type="domain" description="Beta-ketoacyl synthase-like N-terminal" evidence="2">
    <location>
        <begin position="44"/>
        <end position="201"/>
    </location>
</feature>
<reference evidence="3 4" key="1">
    <citation type="submission" date="2024-09" db="EMBL/GenBank/DDBJ databases">
        <authorList>
            <person name="Sun Q."/>
            <person name="Mori K."/>
        </authorList>
    </citation>
    <scope>NUCLEOTIDE SEQUENCE [LARGE SCALE GENOMIC DNA]</scope>
    <source>
        <strain evidence="3 4">JCM 4362</strain>
    </source>
</reference>